<dbReference type="PANTHER" id="PTHR33653">
    <property type="entry name" value="RIBONUCLEASE VAPC2"/>
    <property type="match status" value="1"/>
</dbReference>
<dbReference type="HAMAP" id="MF_00265">
    <property type="entry name" value="VapC_Nob1"/>
    <property type="match status" value="1"/>
</dbReference>
<organism evidence="10 11">
    <name type="scientific">Deinococcus oregonensis</name>
    <dbReference type="NCBI Taxonomy" id="1805970"/>
    <lineage>
        <taxon>Bacteria</taxon>
        <taxon>Thermotogati</taxon>
        <taxon>Deinococcota</taxon>
        <taxon>Deinococci</taxon>
        <taxon>Deinococcales</taxon>
        <taxon>Deinococcaceae</taxon>
        <taxon>Deinococcus</taxon>
    </lineage>
</organism>
<evidence type="ECO:0000256" key="5">
    <source>
        <dbReference type="ARBA" id="ARBA00022801"/>
    </source>
</evidence>
<evidence type="ECO:0000256" key="2">
    <source>
        <dbReference type="ARBA" id="ARBA00022649"/>
    </source>
</evidence>
<evidence type="ECO:0000256" key="6">
    <source>
        <dbReference type="ARBA" id="ARBA00022842"/>
    </source>
</evidence>
<dbReference type="PANTHER" id="PTHR33653:SF1">
    <property type="entry name" value="RIBONUCLEASE VAPC2"/>
    <property type="match status" value="1"/>
</dbReference>
<keyword evidence="4 8" id="KW-0479">Metal-binding</keyword>
<keyword evidence="6 8" id="KW-0460">Magnesium</keyword>
<evidence type="ECO:0000256" key="8">
    <source>
        <dbReference type="HAMAP-Rule" id="MF_00265"/>
    </source>
</evidence>
<dbReference type="InterPro" id="IPR002716">
    <property type="entry name" value="PIN_dom"/>
</dbReference>
<evidence type="ECO:0000313" key="11">
    <source>
        <dbReference type="Proteomes" id="UP001589733"/>
    </source>
</evidence>
<reference evidence="10 11" key="1">
    <citation type="submission" date="2024-09" db="EMBL/GenBank/DDBJ databases">
        <authorList>
            <person name="Sun Q."/>
            <person name="Mori K."/>
        </authorList>
    </citation>
    <scope>NUCLEOTIDE SEQUENCE [LARGE SCALE GENOMIC DNA]</scope>
    <source>
        <strain evidence="10 11">JCM 13503</strain>
    </source>
</reference>
<keyword evidence="8" id="KW-0800">Toxin</keyword>
<evidence type="ECO:0000256" key="4">
    <source>
        <dbReference type="ARBA" id="ARBA00022723"/>
    </source>
</evidence>
<evidence type="ECO:0000313" key="10">
    <source>
        <dbReference type="EMBL" id="MFB9994708.1"/>
    </source>
</evidence>
<sequence>MEFLLDTNVVSNFFKRQPAVMVHFGRVTPAQLAISAVTVMEIEYGFERQPAARGRFSAVWAAFQADVTVLPYGSRDAVATAGVRAHLAAKGQPIGPFDLQLAGTALAHGLTLVTHNTGEFARVPGLKLQDWWQEGS</sequence>
<dbReference type="InterPro" id="IPR029060">
    <property type="entry name" value="PIN-like_dom_sf"/>
</dbReference>
<name>A0ABV6B4M8_9DEIO</name>
<dbReference type="RefSeq" id="WP_380015911.1">
    <property type="nucleotide sequence ID" value="NZ_JBHLYR010000063.1"/>
</dbReference>
<proteinExistence type="inferred from homology"/>
<accession>A0ABV6B4M8</accession>
<dbReference type="Pfam" id="PF01850">
    <property type="entry name" value="PIN"/>
    <property type="match status" value="1"/>
</dbReference>
<dbReference type="Gene3D" id="3.40.50.1010">
    <property type="entry name" value="5'-nuclease"/>
    <property type="match status" value="1"/>
</dbReference>
<protein>
    <recommendedName>
        <fullName evidence="8">Ribonuclease VapC</fullName>
        <shortName evidence="8">RNase VapC</shortName>
        <ecNumber evidence="8">3.1.-.-</ecNumber>
    </recommendedName>
    <alternativeName>
        <fullName evidence="8">Toxin VapC</fullName>
    </alternativeName>
</protein>
<dbReference type="EMBL" id="JBHLYR010000063">
    <property type="protein sequence ID" value="MFB9994708.1"/>
    <property type="molecule type" value="Genomic_DNA"/>
</dbReference>
<keyword evidence="2 8" id="KW-1277">Toxin-antitoxin system</keyword>
<feature type="binding site" evidence="8">
    <location>
        <position position="98"/>
    </location>
    <ligand>
        <name>Mg(2+)</name>
        <dbReference type="ChEBI" id="CHEBI:18420"/>
    </ligand>
</feature>
<comment type="similarity">
    <text evidence="7 8">Belongs to the PINc/VapC protein family.</text>
</comment>
<dbReference type="Proteomes" id="UP001589733">
    <property type="component" value="Unassembled WGS sequence"/>
</dbReference>
<keyword evidence="3 8" id="KW-0540">Nuclease</keyword>
<gene>
    <name evidence="8" type="primary">vapC</name>
    <name evidence="10" type="ORF">ACFFLM_22365</name>
</gene>
<feature type="domain" description="PIN" evidence="9">
    <location>
        <begin position="4"/>
        <end position="125"/>
    </location>
</feature>
<keyword evidence="11" id="KW-1185">Reference proteome</keyword>
<evidence type="ECO:0000259" key="9">
    <source>
        <dbReference type="Pfam" id="PF01850"/>
    </source>
</evidence>
<dbReference type="InterPro" id="IPR022907">
    <property type="entry name" value="VapC_family"/>
</dbReference>
<dbReference type="SUPFAM" id="SSF88723">
    <property type="entry name" value="PIN domain-like"/>
    <property type="match status" value="1"/>
</dbReference>
<evidence type="ECO:0000256" key="7">
    <source>
        <dbReference type="ARBA" id="ARBA00038093"/>
    </source>
</evidence>
<feature type="binding site" evidence="8">
    <location>
        <position position="6"/>
    </location>
    <ligand>
        <name>Mg(2+)</name>
        <dbReference type="ChEBI" id="CHEBI:18420"/>
    </ligand>
</feature>
<comment type="function">
    <text evidence="8">Toxic component of a toxin-antitoxin (TA) system. An RNase.</text>
</comment>
<dbReference type="InterPro" id="IPR050556">
    <property type="entry name" value="Type_II_TA_system_RNase"/>
</dbReference>
<dbReference type="EC" id="3.1.-.-" evidence="8"/>
<comment type="caution">
    <text evidence="10">The sequence shown here is derived from an EMBL/GenBank/DDBJ whole genome shotgun (WGS) entry which is preliminary data.</text>
</comment>
<evidence type="ECO:0000256" key="1">
    <source>
        <dbReference type="ARBA" id="ARBA00001946"/>
    </source>
</evidence>
<evidence type="ECO:0000256" key="3">
    <source>
        <dbReference type="ARBA" id="ARBA00022722"/>
    </source>
</evidence>
<comment type="cofactor">
    <cofactor evidence="1 8">
        <name>Mg(2+)</name>
        <dbReference type="ChEBI" id="CHEBI:18420"/>
    </cofactor>
</comment>
<keyword evidence="5 8" id="KW-0378">Hydrolase</keyword>